<dbReference type="InterPro" id="IPR006076">
    <property type="entry name" value="FAD-dep_OxRdtase"/>
</dbReference>
<evidence type="ECO:0000256" key="7">
    <source>
        <dbReference type="ARBA" id="ARBA00039751"/>
    </source>
</evidence>
<name>A0A4Y3QQV4_STRCI</name>
<evidence type="ECO:0000256" key="8">
    <source>
        <dbReference type="ARBA" id="ARBA00049547"/>
    </source>
</evidence>
<keyword evidence="13" id="KW-1185">Reference proteome</keyword>
<dbReference type="Pfam" id="PF01266">
    <property type="entry name" value="DAO"/>
    <property type="match status" value="2"/>
</dbReference>
<feature type="domain" description="FAD dependent oxidoreductase" evidence="11">
    <location>
        <begin position="98"/>
        <end position="282"/>
    </location>
</feature>
<dbReference type="GO" id="GO:0019478">
    <property type="term" value="P:D-amino acid catabolic process"/>
    <property type="evidence" value="ECO:0007669"/>
    <property type="project" value="TreeGrafter"/>
</dbReference>
<evidence type="ECO:0000256" key="2">
    <source>
        <dbReference type="ARBA" id="ARBA00006730"/>
    </source>
</evidence>
<dbReference type="InterPro" id="IPR023209">
    <property type="entry name" value="DAO"/>
</dbReference>
<evidence type="ECO:0000313" key="13">
    <source>
        <dbReference type="Proteomes" id="UP000319210"/>
    </source>
</evidence>
<organism evidence="12 13">
    <name type="scientific">Streptomyces cacaoi</name>
    <dbReference type="NCBI Taxonomy" id="1898"/>
    <lineage>
        <taxon>Bacteria</taxon>
        <taxon>Bacillati</taxon>
        <taxon>Actinomycetota</taxon>
        <taxon>Actinomycetes</taxon>
        <taxon>Kitasatosporales</taxon>
        <taxon>Streptomycetaceae</taxon>
        <taxon>Streptomyces</taxon>
    </lineage>
</organism>
<dbReference type="EC" id="1.4.3.3" evidence="6"/>
<dbReference type="GO" id="GO:0005737">
    <property type="term" value="C:cytoplasm"/>
    <property type="evidence" value="ECO:0007669"/>
    <property type="project" value="TreeGrafter"/>
</dbReference>
<sequence>MGLTTAVLLAEQGRPVRLWSPDRPGETTSAVAGGLCWPYRIEPQERALEWAVRAFGQFSWLAEQPELTGVRLVRGSMPGATPPPEWTRLTGSPPRAPLVDMRTYLPYLLGRFEAAGGRWERRAAGSLAEAAAVADTVVNCTGLGARELVPDPSMRPVRGQVVVVENPGVEEWYVDASDDADETTYVLPQPHGVILGGTAQDGSEETAPDPATAQAVVRRCARIHPGLATARILEHRVGLRPFRPGVRLAAERIGDGAGGEALCVHNYGHGGAGITVSWGCALDAVRLIDSGAGAGAGEEAGQSAGRDAAEGAAVDAAG</sequence>
<feature type="binding site" evidence="9">
    <location>
        <position position="271"/>
    </location>
    <ligand>
        <name>D-dopa</name>
        <dbReference type="ChEBI" id="CHEBI:149689"/>
    </ligand>
</feature>
<feature type="binding site" evidence="9">
    <location>
        <position position="141"/>
    </location>
    <ligand>
        <name>FAD</name>
        <dbReference type="ChEBI" id="CHEBI:57692"/>
    </ligand>
</feature>
<feature type="binding site" evidence="9">
    <location>
        <begin position="270"/>
        <end position="275"/>
    </location>
    <ligand>
        <name>FAD</name>
        <dbReference type="ChEBI" id="CHEBI:57692"/>
    </ligand>
</feature>
<evidence type="ECO:0000256" key="9">
    <source>
        <dbReference type="PIRSR" id="PIRSR000189-1"/>
    </source>
</evidence>
<protein>
    <recommendedName>
        <fullName evidence="7">D-amino-acid oxidase</fullName>
        <ecNumber evidence="6">1.4.3.3</ecNumber>
    </recommendedName>
</protein>
<feature type="domain" description="FAD dependent oxidoreductase" evidence="11">
    <location>
        <begin position="1"/>
        <end position="82"/>
    </location>
</feature>
<dbReference type="Proteomes" id="UP000319210">
    <property type="component" value="Unassembled WGS sequence"/>
</dbReference>
<evidence type="ECO:0000313" key="12">
    <source>
        <dbReference type="EMBL" id="GEB47581.1"/>
    </source>
</evidence>
<dbReference type="GO" id="GO:0003884">
    <property type="term" value="F:D-amino-acid oxidase activity"/>
    <property type="evidence" value="ECO:0007669"/>
    <property type="project" value="UniProtKB-EC"/>
</dbReference>
<comment type="cofactor">
    <cofactor evidence="1 9">
        <name>FAD</name>
        <dbReference type="ChEBI" id="CHEBI:57692"/>
    </cofactor>
</comment>
<evidence type="ECO:0000256" key="3">
    <source>
        <dbReference type="ARBA" id="ARBA00022630"/>
    </source>
</evidence>
<proteinExistence type="inferred from homology"/>
<comment type="similarity">
    <text evidence="2">Belongs to the DAMOX/DASOX family.</text>
</comment>
<dbReference type="EMBL" id="BJMM01000002">
    <property type="protein sequence ID" value="GEB47581.1"/>
    <property type="molecule type" value="Genomic_DNA"/>
</dbReference>
<gene>
    <name evidence="12" type="ORF">SCA03_01320</name>
</gene>
<comment type="caution">
    <text evidence="12">The sequence shown here is derived from an EMBL/GenBank/DDBJ whole genome shotgun (WGS) entry which is preliminary data.</text>
</comment>
<evidence type="ECO:0000256" key="4">
    <source>
        <dbReference type="ARBA" id="ARBA00022827"/>
    </source>
</evidence>
<dbReference type="SUPFAM" id="SSF51971">
    <property type="entry name" value="Nucleotide-binding domain"/>
    <property type="match status" value="1"/>
</dbReference>
<evidence type="ECO:0000259" key="11">
    <source>
        <dbReference type="Pfam" id="PF01266"/>
    </source>
</evidence>
<dbReference type="PIRSF" id="PIRSF000189">
    <property type="entry name" value="D-aa_oxidase"/>
    <property type="match status" value="1"/>
</dbReference>
<dbReference type="Gene3D" id="3.30.9.10">
    <property type="entry name" value="D-Amino Acid Oxidase, subunit A, domain 2"/>
    <property type="match status" value="1"/>
</dbReference>
<evidence type="ECO:0000256" key="1">
    <source>
        <dbReference type="ARBA" id="ARBA00001974"/>
    </source>
</evidence>
<feature type="binding site" evidence="9">
    <location>
        <position position="240"/>
    </location>
    <ligand>
        <name>D-dopa</name>
        <dbReference type="ChEBI" id="CHEBI:149689"/>
    </ligand>
</feature>
<dbReference type="PANTHER" id="PTHR11530">
    <property type="entry name" value="D-AMINO ACID OXIDASE"/>
    <property type="match status" value="1"/>
</dbReference>
<evidence type="ECO:0000256" key="6">
    <source>
        <dbReference type="ARBA" id="ARBA00039101"/>
    </source>
</evidence>
<feature type="compositionally biased region" description="Low complexity" evidence="10">
    <location>
        <begin position="299"/>
        <end position="318"/>
    </location>
</feature>
<dbReference type="Gene3D" id="3.40.50.720">
    <property type="entry name" value="NAD(P)-binding Rossmann-like Domain"/>
    <property type="match status" value="1"/>
</dbReference>
<keyword evidence="3" id="KW-0285">Flavoprotein</keyword>
<dbReference type="PANTHER" id="PTHR11530:SF11">
    <property type="entry name" value="D-ASPARTATE OXIDASE"/>
    <property type="match status" value="1"/>
</dbReference>
<feature type="binding site" evidence="9">
    <location>
        <position position="185"/>
    </location>
    <ligand>
        <name>D-dopa</name>
        <dbReference type="ChEBI" id="CHEBI:149689"/>
    </ligand>
</feature>
<feature type="region of interest" description="Disordered" evidence="10">
    <location>
        <begin position="295"/>
        <end position="318"/>
    </location>
</feature>
<accession>A0A4Y3QQV4</accession>
<dbReference type="AlphaFoldDB" id="A0A4Y3QQV4"/>
<dbReference type="GO" id="GO:0071949">
    <property type="term" value="F:FAD binding"/>
    <property type="evidence" value="ECO:0007669"/>
    <property type="project" value="InterPro"/>
</dbReference>
<keyword evidence="4 9" id="KW-0274">FAD</keyword>
<comment type="catalytic activity">
    <reaction evidence="8">
        <text>a D-alpha-amino acid + O2 + H2O = a 2-oxocarboxylate + H2O2 + NH4(+)</text>
        <dbReference type="Rhea" id="RHEA:21816"/>
        <dbReference type="ChEBI" id="CHEBI:15377"/>
        <dbReference type="ChEBI" id="CHEBI:15379"/>
        <dbReference type="ChEBI" id="CHEBI:16240"/>
        <dbReference type="ChEBI" id="CHEBI:28938"/>
        <dbReference type="ChEBI" id="CHEBI:35179"/>
        <dbReference type="ChEBI" id="CHEBI:59871"/>
        <dbReference type="EC" id="1.4.3.3"/>
    </reaction>
    <physiologicalReaction direction="left-to-right" evidence="8">
        <dbReference type="Rhea" id="RHEA:21817"/>
    </physiologicalReaction>
</comment>
<dbReference type="SUPFAM" id="SSF54373">
    <property type="entry name" value="FAD-linked reductases, C-terminal domain"/>
    <property type="match status" value="1"/>
</dbReference>
<evidence type="ECO:0000256" key="10">
    <source>
        <dbReference type="SAM" id="MobiDB-lite"/>
    </source>
</evidence>
<reference evidence="12 13" key="1">
    <citation type="submission" date="2019-06" db="EMBL/GenBank/DDBJ databases">
        <title>Whole genome shotgun sequence of Streptomyces cacaoi subsp. cacaoi NBRC 12748.</title>
        <authorList>
            <person name="Hosoyama A."/>
            <person name="Uohara A."/>
            <person name="Ohji S."/>
            <person name="Ichikawa N."/>
        </authorList>
    </citation>
    <scope>NUCLEOTIDE SEQUENCE [LARGE SCALE GENOMIC DNA]</scope>
    <source>
        <strain evidence="12 13">NBRC 12748</strain>
    </source>
</reference>
<keyword evidence="5" id="KW-0560">Oxidoreductase</keyword>
<evidence type="ECO:0000256" key="5">
    <source>
        <dbReference type="ARBA" id="ARBA00023002"/>
    </source>
</evidence>